<evidence type="ECO:0000256" key="3">
    <source>
        <dbReference type="SAM" id="MobiDB-lite"/>
    </source>
</evidence>
<dbReference type="Pfam" id="PF13180">
    <property type="entry name" value="PDZ_2"/>
    <property type="match status" value="1"/>
</dbReference>
<dbReference type="InterPro" id="IPR001478">
    <property type="entry name" value="PDZ"/>
</dbReference>
<feature type="compositionally biased region" description="Gly residues" evidence="3">
    <location>
        <begin position="516"/>
        <end position="536"/>
    </location>
</feature>
<dbReference type="SUPFAM" id="SSF50494">
    <property type="entry name" value="Trypsin-like serine proteases"/>
    <property type="match status" value="1"/>
</dbReference>
<keyword evidence="4" id="KW-0472">Membrane</keyword>
<dbReference type="SUPFAM" id="SSF50156">
    <property type="entry name" value="PDZ domain-like"/>
    <property type="match status" value="1"/>
</dbReference>
<feature type="region of interest" description="Disordered" evidence="3">
    <location>
        <begin position="514"/>
        <end position="538"/>
    </location>
</feature>
<evidence type="ECO:0000256" key="1">
    <source>
        <dbReference type="ARBA" id="ARBA00022670"/>
    </source>
</evidence>
<feature type="compositionally biased region" description="Low complexity" evidence="3">
    <location>
        <begin position="34"/>
        <end position="43"/>
    </location>
</feature>
<dbReference type="SMART" id="SM00228">
    <property type="entry name" value="PDZ"/>
    <property type="match status" value="1"/>
</dbReference>
<dbReference type="InterPro" id="IPR009003">
    <property type="entry name" value="Peptidase_S1_PA"/>
</dbReference>
<dbReference type="AlphaFoldDB" id="A0A1H8YPG7"/>
<evidence type="ECO:0000313" key="7">
    <source>
        <dbReference type="Proteomes" id="UP000198582"/>
    </source>
</evidence>
<feature type="domain" description="PDZ" evidence="5">
    <location>
        <begin position="500"/>
        <end position="571"/>
    </location>
</feature>
<keyword evidence="2" id="KW-0378">Hydrolase</keyword>
<feature type="region of interest" description="Disordered" evidence="3">
    <location>
        <begin position="136"/>
        <end position="155"/>
    </location>
</feature>
<keyword evidence="4" id="KW-0812">Transmembrane</keyword>
<evidence type="ECO:0000313" key="6">
    <source>
        <dbReference type="EMBL" id="SEP53258.1"/>
    </source>
</evidence>
<sequence length="610" mass="58736">MLERDMSEQEPGTTGGQWGPQEYRDQAGQAGRPGQEWSAQGAGEAAGGQVSGLGGLGASGQGLGGQGGSSPGHEGSPQGLGGSPQGHEGYPGSAQQAGYPYQPGAEYSAGYAGQAGYPGGPQTGYQYPGGQYPAYGAYPGTQQFPQTPYHRPQKANRPLRSAAIAVGSIGLAVVLGLGVGHFVWTPGGSSASGNQNFGSQSAPGGTSSTSINPSAIAGKVNPGLVDINTELGYQGAAAAGTGIVLTADGEILTNNHVVEGATSIKVTDIGNGKTYTAAVLGYDRSHDIAVIKLANASGLTTESLGDSNSVQVGDAVVGIGNAGGTGGTPSAAAGKVTALNQSITASDESSSSSEQLTGLIQVDADIQSGDSGGALVNANGQVIGVDTAASAGYQFNGGQGRGGLGQGQGGLGQGQGGLGQGQGGLGQGQGGLGQGQGGLGQGQGGLGQGQGGLGDGQQGSGQGNGQQSTGHQGFAIPIAQAITLAHQIVAGTGSNTVHIGQSAFLGVSVSDAGAQSGNGQGSLGQGGTGQNTGGQGAQVQDVVAGGPAATAGLTAGDVITALDGKAVDSATTLTNLMDTHHPGDKLTVTVIGQTGQQHDVTVTPASGPVG</sequence>
<dbReference type="InterPro" id="IPR001940">
    <property type="entry name" value="Peptidase_S1C"/>
</dbReference>
<accession>A0A1H8YPG7</accession>
<dbReference type="InterPro" id="IPR051201">
    <property type="entry name" value="Chloro_Bact_Ser_Proteases"/>
</dbReference>
<organism evidence="6 7">
    <name type="scientific">Amycolatopsis saalfeldensis</name>
    <dbReference type="NCBI Taxonomy" id="394193"/>
    <lineage>
        <taxon>Bacteria</taxon>
        <taxon>Bacillati</taxon>
        <taxon>Actinomycetota</taxon>
        <taxon>Actinomycetes</taxon>
        <taxon>Pseudonocardiales</taxon>
        <taxon>Pseudonocardiaceae</taxon>
        <taxon>Amycolatopsis</taxon>
    </lineage>
</organism>
<evidence type="ECO:0000256" key="2">
    <source>
        <dbReference type="ARBA" id="ARBA00022801"/>
    </source>
</evidence>
<proteinExistence type="predicted"/>
<feature type="region of interest" description="Disordered" evidence="3">
    <location>
        <begin position="1"/>
        <end position="101"/>
    </location>
</feature>
<dbReference type="GO" id="GO:0004252">
    <property type="term" value="F:serine-type endopeptidase activity"/>
    <property type="evidence" value="ECO:0007669"/>
    <property type="project" value="InterPro"/>
</dbReference>
<dbReference type="GO" id="GO:0006508">
    <property type="term" value="P:proteolysis"/>
    <property type="evidence" value="ECO:0007669"/>
    <property type="project" value="UniProtKB-KW"/>
</dbReference>
<feature type="compositionally biased region" description="Gly residues" evidence="3">
    <location>
        <begin position="44"/>
        <end position="70"/>
    </location>
</feature>
<keyword evidence="4" id="KW-1133">Transmembrane helix</keyword>
<feature type="compositionally biased region" description="Gly residues" evidence="3">
    <location>
        <begin position="404"/>
        <end position="464"/>
    </location>
</feature>
<feature type="region of interest" description="Disordered" evidence="3">
    <location>
        <begin position="404"/>
        <end position="471"/>
    </location>
</feature>
<reference evidence="6 7" key="1">
    <citation type="submission" date="2016-10" db="EMBL/GenBank/DDBJ databases">
        <authorList>
            <person name="de Groot N.N."/>
        </authorList>
    </citation>
    <scope>NUCLEOTIDE SEQUENCE [LARGE SCALE GENOMIC DNA]</scope>
    <source>
        <strain evidence="6 7">DSM 44993</strain>
    </source>
</reference>
<dbReference type="Gene3D" id="2.30.42.10">
    <property type="match status" value="1"/>
</dbReference>
<gene>
    <name evidence="6" type="ORF">SAMN04489732_12596</name>
</gene>
<evidence type="ECO:0000256" key="4">
    <source>
        <dbReference type="SAM" id="Phobius"/>
    </source>
</evidence>
<dbReference type="PANTHER" id="PTHR43343">
    <property type="entry name" value="PEPTIDASE S12"/>
    <property type="match status" value="1"/>
</dbReference>
<dbReference type="InterPro" id="IPR036034">
    <property type="entry name" value="PDZ_sf"/>
</dbReference>
<dbReference type="STRING" id="394193.SAMN04489732_12596"/>
<dbReference type="Proteomes" id="UP000198582">
    <property type="component" value="Unassembled WGS sequence"/>
</dbReference>
<keyword evidence="7" id="KW-1185">Reference proteome</keyword>
<dbReference type="PRINTS" id="PR00834">
    <property type="entry name" value="PROTEASES2C"/>
</dbReference>
<dbReference type="PROSITE" id="PS50106">
    <property type="entry name" value="PDZ"/>
    <property type="match status" value="1"/>
</dbReference>
<evidence type="ECO:0000259" key="5">
    <source>
        <dbReference type="PROSITE" id="PS50106"/>
    </source>
</evidence>
<keyword evidence="1" id="KW-0645">Protease</keyword>
<dbReference type="PANTHER" id="PTHR43343:SF3">
    <property type="entry name" value="PROTEASE DO-LIKE 8, CHLOROPLASTIC"/>
    <property type="match status" value="1"/>
</dbReference>
<dbReference type="Pfam" id="PF13365">
    <property type="entry name" value="Trypsin_2"/>
    <property type="match status" value="1"/>
</dbReference>
<feature type="transmembrane region" description="Helical" evidence="4">
    <location>
        <begin position="161"/>
        <end position="184"/>
    </location>
</feature>
<protein>
    <submittedName>
        <fullName evidence="6">PDZ domain-containing protein</fullName>
    </submittedName>
</protein>
<name>A0A1H8YPG7_9PSEU</name>
<dbReference type="Gene3D" id="2.40.10.120">
    <property type="match status" value="1"/>
</dbReference>
<dbReference type="EMBL" id="FOEF01000025">
    <property type="protein sequence ID" value="SEP53258.1"/>
    <property type="molecule type" value="Genomic_DNA"/>
</dbReference>